<feature type="region of interest" description="Disordered" evidence="1">
    <location>
        <begin position="1"/>
        <end position="39"/>
    </location>
</feature>
<gene>
    <name evidence="2" type="ORF">Sradi_5891200</name>
</gene>
<sequence>MSWANPGDSATPIGTAARAMSSPKDGAASSRRNASPPGILLSSPATAGTLAASSLAGGEETLAAVVEDKTIPPLLRRLLAAAEAVGGAGHTIQGILIIRTRIKGPLLSTTNYQNLLMQMQTHVSCNCSHTFPSVCPEIRVIFGVRFFYTPWLCVVSTSLEPAHQTCAQISSCTEANNRREWEWQWEFQDAEVVWGEPGMPGGGIRPVDASGFADV</sequence>
<dbReference type="AlphaFoldDB" id="A0AAW2KT28"/>
<comment type="caution">
    <text evidence="2">The sequence shown here is derived from an EMBL/GenBank/DDBJ whole genome shotgun (WGS) entry which is preliminary data.</text>
</comment>
<evidence type="ECO:0000256" key="1">
    <source>
        <dbReference type="SAM" id="MobiDB-lite"/>
    </source>
</evidence>
<reference evidence="2" key="1">
    <citation type="submission" date="2020-06" db="EMBL/GenBank/DDBJ databases">
        <authorList>
            <person name="Li T."/>
            <person name="Hu X."/>
            <person name="Zhang T."/>
            <person name="Song X."/>
            <person name="Zhang H."/>
            <person name="Dai N."/>
            <person name="Sheng W."/>
            <person name="Hou X."/>
            <person name="Wei L."/>
        </authorList>
    </citation>
    <scope>NUCLEOTIDE SEQUENCE</scope>
    <source>
        <strain evidence="2">G02</strain>
        <tissue evidence="2">Leaf</tissue>
    </source>
</reference>
<evidence type="ECO:0000313" key="2">
    <source>
        <dbReference type="EMBL" id="KAL0309489.1"/>
    </source>
</evidence>
<dbReference type="EMBL" id="JACGWJ010000027">
    <property type="protein sequence ID" value="KAL0309489.1"/>
    <property type="molecule type" value="Genomic_DNA"/>
</dbReference>
<accession>A0AAW2KT28</accession>
<reference evidence="2" key="2">
    <citation type="journal article" date="2024" name="Plant">
        <title>Genomic evolution and insights into agronomic trait innovations of Sesamum species.</title>
        <authorList>
            <person name="Miao H."/>
            <person name="Wang L."/>
            <person name="Qu L."/>
            <person name="Liu H."/>
            <person name="Sun Y."/>
            <person name="Le M."/>
            <person name="Wang Q."/>
            <person name="Wei S."/>
            <person name="Zheng Y."/>
            <person name="Lin W."/>
            <person name="Duan Y."/>
            <person name="Cao H."/>
            <person name="Xiong S."/>
            <person name="Wang X."/>
            <person name="Wei L."/>
            <person name="Li C."/>
            <person name="Ma Q."/>
            <person name="Ju M."/>
            <person name="Zhao R."/>
            <person name="Li G."/>
            <person name="Mu C."/>
            <person name="Tian Q."/>
            <person name="Mei H."/>
            <person name="Zhang T."/>
            <person name="Gao T."/>
            <person name="Zhang H."/>
        </authorList>
    </citation>
    <scope>NUCLEOTIDE SEQUENCE</scope>
    <source>
        <strain evidence="2">G02</strain>
    </source>
</reference>
<organism evidence="2">
    <name type="scientific">Sesamum radiatum</name>
    <name type="common">Black benniseed</name>
    <dbReference type="NCBI Taxonomy" id="300843"/>
    <lineage>
        <taxon>Eukaryota</taxon>
        <taxon>Viridiplantae</taxon>
        <taxon>Streptophyta</taxon>
        <taxon>Embryophyta</taxon>
        <taxon>Tracheophyta</taxon>
        <taxon>Spermatophyta</taxon>
        <taxon>Magnoliopsida</taxon>
        <taxon>eudicotyledons</taxon>
        <taxon>Gunneridae</taxon>
        <taxon>Pentapetalae</taxon>
        <taxon>asterids</taxon>
        <taxon>lamiids</taxon>
        <taxon>Lamiales</taxon>
        <taxon>Pedaliaceae</taxon>
        <taxon>Sesamum</taxon>
    </lineage>
</organism>
<name>A0AAW2KT28_SESRA</name>
<proteinExistence type="predicted"/>
<protein>
    <submittedName>
        <fullName evidence="2">Uncharacterized protein</fullName>
    </submittedName>
</protein>